<keyword evidence="2" id="KW-1185">Reference proteome</keyword>
<gene>
    <name evidence="1" type="ORF">TEGL_15970</name>
</gene>
<sequence length="58" mass="7293">MHYNKLMNNTKWEEIRFSMYNYESLTFWRTKIIDCNHTSDWDADWFYHFNIGGYDTIE</sequence>
<name>A0ABZ2ETF7_9FIRM</name>
<dbReference type="InterPro" id="IPR046500">
    <property type="entry name" value="DUF6678"/>
</dbReference>
<accession>A0ABZ2ETF7</accession>
<dbReference type="Pfam" id="PF20383">
    <property type="entry name" value="DUF6678"/>
    <property type="match status" value="1"/>
</dbReference>
<evidence type="ECO:0000313" key="2">
    <source>
        <dbReference type="Proteomes" id="UP001348492"/>
    </source>
</evidence>
<protein>
    <submittedName>
        <fullName evidence="1">Uncharacterized protein</fullName>
    </submittedName>
</protein>
<dbReference type="RefSeq" id="WP_018590257.1">
    <property type="nucleotide sequence ID" value="NZ_CP117523.1"/>
</dbReference>
<evidence type="ECO:0000313" key="1">
    <source>
        <dbReference type="EMBL" id="WWD83191.1"/>
    </source>
</evidence>
<reference evidence="1 2" key="1">
    <citation type="journal article" date="2023" name="PLoS ONE">
        <title>Genome-based metabolic and phylogenomic analysis of three Terrisporobacter species.</title>
        <authorList>
            <person name="Boer T."/>
            <person name="Bengelsdorf F.R."/>
            <person name="Bomeke M."/>
            <person name="Daniel R."/>
            <person name="Poehlein A."/>
        </authorList>
    </citation>
    <scope>NUCLEOTIDE SEQUENCE [LARGE SCALE GENOMIC DNA]</scope>
    <source>
        <strain evidence="1 2">DSM 1288</strain>
    </source>
</reference>
<organism evidence="1 2">
    <name type="scientific">Terrisporobacter glycolicus ATCC 14880 = DSM 1288</name>
    <dbReference type="NCBI Taxonomy" id="1121315"/>
    <lineage>
        <taxon>Bacteria</taxon>
        <taxon>Bacillati</taxon>
        <taxon>Bacillota</taxon>
        <taxon>Clostridia</taxon>
        <taxon>Peptostreptococcales</taxon>
        <taxon>Peptostreptococcaceae</taxon>
        <taxon>Terrisporobacter</taxon>
    </lineage>
</organism>
<dbReference type="EMBL" id="CP117523">
    <property type="protein sequence ID" value="WWD83191.1"/>
    <property type="molecule type" value="Genomic_DNA"/>
</dbReference>
<dbReference type="Proteomes" id="UP001348492">
    <property type="component" value="Chromosome"/>
</dbReference>
<proteinExistence type="predicted"/>